<dbReference type="AlphaFoldDB" id="A0A0F9ALM7"/>
<comment type="caution">
    <text evidence="2">The sequence shown here is derived from an EMBL/GenBank/DDBJ whole genome shotgun (WGS) entry which is preliminary data.</text>
</comment>
<organism evidence="2">
    <name type="scientific">marine sediment metagenome</name>
    <dbReference type="NCBI Taxonomy" id="412755"/>
    <lineage>
        <taxon>unclassified sequences</taxon>
        <taxon>metagenomes</taxon>
        <taxon>ecological metagenomes</taxon>
    </lineage>
</organism>
<proteinExistence type="predicted"/>
<evidence type="ECO:0000313" key="2">
    <source>
        <dbReference type="EMBL" id="KKK79364.1"/>
    </source>
</evidence>
<dbReference type="InterPro" id="IPR038726">
    <property type="entry name" value="PDDEXK_AddAB-type"/>
</dbReference>
<sequence length="312" mass="37215">MLLKPDPSWEKKDPSKLKDFERCDRFYFYRHLLGWEPETPNNHLTFGTSWHLPMEYLLLNGYDDDSVLAGYDLFEKRYRQDFSPESDEMFGAKTPTNAFIALAKYSDEYKNDLDKYDVKYTEIAGSVPISASRQLYFRMDSILRDKKTKDYSSLEHKTGSRTWQWADQWPLSIQIGTYTHVLHCLYPPETVDCVRMNATFFLARKKDNIEFMRVPVKKTLDQIQVWFYTMNHLFEQIEINMEKLDRATEDYTVMEAFPINDEGCIKYGRLCEYHDFCTAWANPLQRCQQPPLGFVERFWDPTEQEAKHEFKF</sequence>
<reference evidence="2" key="1">
    <citation type="journal article" date="2015" name="Nature">
        <title>Complex archaea that bridge the gap between prokaryotes and eukaryotes.</title>
        <authorList>
            <person name="Spang A."/>
            <person name="Saw J.H."/>
            <person name="Jorgensen S.L."/>
            <person name="Zaremba-Niedzwiedzka K."/>
            <person name="Martijn J."/>
            <person name="Lind A.E."/>
            <person name="van Eijk R."/>
            <person name="Schleper C."/>
            <person name="Guy L."/>
            <person name="Ettema T.J."/>
        </authorList>
    </citation>
    <scope>NUCLEOTIDE SEQUENCE</scope>
</reference>
<evidence type="ECO:0000259" key="1">
    <source>
        <dbReference type="Pfam" id="PF12705"/>
    </source>
</evidence>
<protein>
    <recommendedName>
        <fullName evidence="1">PD-(D/E)XK endonuclease-like domain-containing protein</fullName>
    </recommendedName>
</protein>
<name>A0A0F9ALM7_9ZZZZ</name>
<dbReference type="EMBL" id="LAZR01054064">
    <property type="protein sequence ID" value="KKK79364.1"/>
    <property type="molecule type" value="Genomic_DNA"/>
</dbReference>
<feature type="domain" description="PD-(D/E)XK endonuclease-like" evidence="1">
    <location>
        <begin position="14"/>
        <end position="277"/>
    </location>
</feature>
<gene>
    <name evidence="2" type="ORF">LCGC14_2834250</name>
</gene>
<accession>A0A0F9ALM7</accession>
<dbReference type="Pfam" id="PF12705">
    <property type="entry name" value="PDDEXK_1"/>
    <property type="match status" value="1"/>
</dbReference>